<keyword evidence="1" id="KW-0472">Membrane</keyword>
<feature type="transmembrane region" description="Helical" evidence="1">
    <location>
        <begin position="205"/>
        <end position="223"/>
    </location>
</feature>
<keyword evidence="1" id="KW-1133">Transmembrane helix</keyword>
<evidence type="ECO:0000259" key="2">
    <source>
        <dbReference type="Pfam" id="PF13386"/>
    </source>
</evidence>
<name>A0ABV9QUE2_9GAMM</name>
<keyword evidence="4" id="KW-1185">Reference proteome</keyword>
<feature type="transmembrane region" description="Helical" evidence="1">
    <location>
        <begin position="57"/>
        <end position="80"/>
    </location>
</feature>
<feature type="transmembrane region" description="Helical" evidence="1">
    <location>
        <begin position="87"/>
        <end position="106"/>
    </location>
</feature>
<dbReference type="Proteomes" id="UP001595886">
    <property type="component" value="Unassembled WGS sequence"/>
</dbReference>
<evidence type="ECO:0000313" key="3">
    <source>
        <dbReference type="EMBL" id="MFC4820214.1"/>
    </source>
</evidence>
<dbReference type="PANTHER" id="PTHR42208">
    <property type="entry name" value="HEAVY METAL TRANSPORTER-RELATED"/>
    <property type="match status" value="1"/>
</dbReference>
<comment type="caution">
    <text evidence="3">The sequence shown here is derived from an EMBL/GenBank/DDBJ whole genome shotgun (WGS) entry which is preliminary data.</text>
</comment>
<feature type="domain" description="Urease accessory protein UreH-like transmembrane" evidence="2">
    <location>
        <begin position="9"/>
        <end position="213"/>
    </location>
</feature>
<dbReference type="Pfam" id="PF13386">
    <property type="entry name" value="DsbD_2"/>
    <property type="match status" value="1"/>
</dbReference>
<feature type="transmembrane region" description="Helical" evidence="1">
    <location>
        <begin position="172"/>
        <end position="193"/>
    </location>
</feature>
<evidence type="ECO:0000256" key="1">
    <source>
        <dbReference type="SAM" id="Phobius"/>
    </source>
</evidence>
<organism evidence="3 4">
    <name type="scientific">Dokdonella ginsengisoli</name>
    <dbReference type="NCBI Taxonomy" id="363846"/>
    <lineage>
        <taxon>Bacteria</taxon>
        <taxon>Pseudomonadati</taxon>
        <taxon>Pseudomonadota</taxon>
        <taxon>Gammaproteobacteria</taxon>
        <taxon>Lysobacterales</taxon>
        <taxon>Rhodanobacteraceae</taxon>
        <taxon>Dokdonella</taxon>
    </lineage>
</organism>
<sequence>MSDGLTLGAALLLGLAASGHCLVMCGGISAALGIATARRADGRPRLALLAGYQFGRIASYTLAGLLIGGALGGLVGLLDLDAVRRALRALGAAALLLGALVAFGRVRDPGFGIGRRLWAKLAPLGRRLLPVDSLPRAFAFGLLWGWMPCGFVYTVLLIAATRLDAFDAAATMAAFGLGTAPALFAGALGAQRLAGYAARPGARRLAGVVLLVSAALTLLGPWLPGGGHWMHGWLPFDCRHV</sequence>
<feature type="transmembrane region" description="Helical" evidence="1">
    <location>
        <begin position="137"/>
        <end position="160"/>
    </location>
</feature>
<protein>
    <submittedName>
        <fullName evidence="3">Sulfite exporter TauE/SafE family protein</fullName>
    </submittedName>
</protein>
<keyword evidence="1" id="KW-0812">Transmembrane</keyword>
<accession>A0ABV9QUE2</accession>
<dbReference type="PANTHER" id="PTHR42208:SF1">
    <property type="entry name" value="HEAVY METAL TRANSPORTER"/>
    <property type="match status" value="1"/>
</dbReference>
<reference evidence="4" key="1">
    <citation type="journal article" date="2019" name="Int. J. Syst. Evol. Microbiol.">
        <title>The Global Catalogue of Microorganisms (GCM) 10K type strain sequencing project: providing services to taxonomists for standard genome sequencing and annotation.</title>
        <authorList>
            <consortium name="The Broad Institute Genomics Platform"/>
            <consortium name="The Broad Institute Genome Sequencing Center for Infectious Disease"/>
            <person name="Wu L."/>
            <person name="Ma J."/>
        </authorList>
    </citation>
    <scope>NUCLEOTIDE SEQUENCE [LARGE SCALE GENOMIC DNA]</scope>
    <source>
        <strain evidence="4">CCUG 30340</strain>
    </source>
</reference>
<dbReference type="RefSeq" id="WP_380020050.1">
    <property type="nucleotide sequence ID" value="NZ_JBHSHD010000007.1"/>
</dbReference>
<gene>
    <name evidence="3" type="ORF">ACFO6Q_07755</name>
</gene>
<proteinExistence type="predicted"/>
<dbReference type="InterPro" id="IPR039447">
    <property type="entry name" value="UreH-like_TM_dom"/>
</dbReference>
<evidence type="ECO:0000313" key="4">
    <source>
        <dbReference type="Proteomes" id="UP001595886"/>
    </source>
</evidence>
<dbReference type="EMBL" id="JBHSHD010000007">
    <property type="protein sequence ID" value="MFC4820214.1"/>
    <property type="molecule type" value="Genomic_DNA"/>
</dbReference>